<sequence length="146" mass="14900">MKKIIISLAALVAAGLVVWGAFALGTNHDSSKSDDSSSSSKVVSSKKTKKSTSSSASSSASSSSSASAQSSAASSSSSEKHTAFGGQGAAQPSTPSQDQVNDATTQLRNAGFPVDQWAPSDIEKIVSEAKQQGVSVVDYAKQNYHQ</sequence>
<evidence type="ECO:0000256" key="1">
    <source>
        <dbReference type="SAM" id="MobiDB-lite"/>
    </source>
</evidence>
<keyword evidence="4" id="KW-1185">Reference proteome</keyword>
<feature type="signal peptide" evidence="2">
    <location>
        <begin position="1"/>
        <end position="23"/>
    </location>
</feature>
<feature type="compositionally biased region" description="Low complexity" evidence="1">
    <location>
        <begin position="51"/>
        <end position="77"/>
    </location>
</feature>
<evidence type="ECO:0000313" key="3">
    <source>
        <dbReference type="EMBL" id="CAK1242335.1"/>
    </source>
</evidence>
<name>A0ABM9MV55_9LACO</name>
<protein>
    <recommendedName>
        <fullName evidence="5">Lipoprotein</fullName>
    </recommendedName>
</protein>
<accession>A0ABM9MV55</accession>
<gene>
    <name evidence="3" type="ORF">R54839_PPFHFPJH_00952</name>
</gene>
<dbReference type="EMBL" id="CAUZLR010000005">
    <property type="protein sequence ID" value="CAK1242335.1"/>
    <property type="molecule type" value="Genomic_DNA"/>
</dbReference>
<organism evidence="3 4">
    <name type="scientific">Fructobacillus fructosus</name>
    <dbReference type="NCBI Taxonomy" id="1631"/>
    <lineage>
        <taxon>Bacteria</taxon>
        <taxon>Bacillati</taxon>
        <taxon>Bacillota</taxon>
        <taxon>Bacilli</taxon>
        <taxon>Lactobacillales</taxon>
        <taxon>Lactobacillaceae</taxon>
        <taxon>Fructobacillus</taxon>
    </lineage>
</organism>
<evidence type="ECO:0000256" key="2">
    <source>
        <dbReference type="SAM" id="SignalP"/>
    </source>
</evidence>
<feature type="region of interest" description="Disordered" evidence="1">
    <location>
        <begin position="28"/>
        <end position="115"/>
    </location>
</feature>
<comment type="caution">
    <text evidence="3">The sequence shown here is derived from an EMBL/GenBank/DDBJ whole genome shotgun (WGS) entry which is preliminary data.</text>
</comment>
<evidence type="ECO:0008006" key="5">
    <source>
        <dbReference type="Google" id="ProtNLM"/>
    </source>
</evidence>
<feature type="chain" id="PRO_5045429218" description="Lipoprotein" evidence="2">
    <location>
        <begin position="24"/>
        <end position="146"/>
    </location>
</feature>
<keyword evidence="2" id="KW-0732">Signal</keyword>
<dbReference type="Proteomes" id="UP001314261">
    <property type="component" value="Unassembled WGS sequence"/>
</dbReference>
<reference evidence="3 4" key="1">
    <citation type="submission" date="2023-10" db="EMBL/GenBank/DDBJ databases">
        <authorList>
            <person name="Botero Cardona J."/>
        </authorList>
    </citation>
    <scope>NUCLEOTIDE SEQUENCE [LARGE SCALE GENOMIC DNA]</scope>
    <source>
        <strain evidence="3 4">R-54839</strain>
    </source>
</reference>
<feature type="compositionally biased region" description="Polar residues" evidence="1">
    <location>
        <begin position="90"/>
        <end position="108"/>
    </location>
</feature>
<dbReference type="RefSeq" id="WP_010017842.1">
    <property type="nucleotide sequence ID" value="NZ_CAUZLN010000002.1"/>
</dbReference>
<proteinExistence type="predicted"/>
<evidence type="ECO:0000313" key="4">
    <source>
        <dbReference type="Proteomes" id="UP001314261"/>
    </source>
</evidence>